<feature type="domain" description="PAS" evidence="1">
    <location>
        <begin position="124"/>
        <end position="169"/>
    </location>
</feature>
<dbReference type="InterPro" id="IPR046342">
    <property type="entry name" value="CBS_dom_sf"/>
</dbReference>
<dbReference type="GO" id="GO:0071111">
    <property type="term" value="F:cyclic-guanylate-specific phosphodiesterase activity"/>
    <property type="evidence" value="ECO:0007669"/>
    <property type="project" value="InterPro"/>
</dbReference>
<dbReference type="PANTHER" id="PTHR33121">
    <property type="entry name" value="CYCLIC DI-GMP PHOSPHODIESTERASE PDEF"/>
    <property type="match status" value="1"/>
</dbReference>
<dbReference type="InterPro" id="IPR001633">
    <property type="entry name" value="EAL_dom"/>
</dbReference>
<evidence type="ECO:0000313" key="3">
    <source>
        <dbReference type="EMBL" id="VVV03416.1"/>
    </source>
</evidence>
<dbReference type="PANTHER" id="PTHR33121:SF79">
    <property type="entry name" value="CYCLIC DI-GMP PHOSPHODIESTERASE PDED-RELATED"/>
    <property type="match status" value="1"/>
</dbReference>
<dbReference type="Gene3D" id="3.10.580.10">
    <property type="entry name" value="CBS-domain"/>
    <property type="match status" value="1"/>
</dbReference>
<dbReference type="CDD" id="cd01948">
    <property type="entry name" value="EAL"/>
    <property type="match status" value="1"/>
</dbReference>
<dbReference type="EMBL" id="LR721750">
    <property type="protein sequence ID" value="VVV03416.1"/>
    <property type="molecule type" value="Genomic_DNA"/>
</dbReference>
<dbReference type="Pfam" id="PF00563">
    <property type="entry name" value="EAL"/>
    <property type="match status" value="1"/>
</dbReference>
<dbReference type="SMART" id="SM00091">
    <property type="entry name" value="PAS"/>
    <property type="match status" value="1"/>
</dbReference>
<organism evidence="3">
    <name type="scientific">Aliivibrio wodanis</name>
    <dbReference type="NCBI Taxonomy" id="80852"/>
    <lineage>
        <taxon>Bacteria</taxon>
        <taxon>Pseudomonadati</taxon>
        <taxon>Pseudomonadota</taxon>
        <taxon>Gammaproteobacteria</taxon>
        <taxon>Vibrionales</taxon>
        <taxon>Vibrionaceae</taxon>
        <taxon>Aliivibrio</taxon>
    </lineage>
</organism>
<dbReference type="PROSITE" id="PS50112">
    <property type="entry name" value="PAS"/>
    <property type="match status" value="1"/>
</dbReference>
<dbReference type="Gene3D" id="3.30.450.20">
    <property type="entry name" value="PAS domain"/>
    <property type="match status" value="1"/>
</dbReference>
<dbReference type="InterPro" id="IPR000014">
    <property type="entry name" value="PAS"/>
</dbReference>
<name>A0A5Q4YXJ5_9GAMM</name>
<dbReference type="PROSITE" id="PS50883">
    <property type="entry name" value="EAL"/>
    <property type="match status" value="1"/>
</dbReference>
<reference evidence="3" key="1">
    <citation type="submission" date="2019-09" db="EMBL/GenBank/DDBJ databases">
        <authorList>
            <person name="Hjerde E."/>
        </authorList>
    </citation>
    <scope>NUCLEOTIDE SEQUENCE</scope>
    <source>
        <strain evidence="3">06/09/160</strain>
    </source>
</reference>
<dbReference type="Gene3D" id="3.30.70.270">
    <property type="match status" value="1"/>
</dbReference>
<protein>
    <submittedName>
        <fullName evidence="3">Phytochrome-like protein cph2</fullName>
    </submittedName>
</protein>
<dbReference type="InterPro" id="IPR035919">
    <property type="entry name" value="EAL_sf"/>
</dbReference>
<dbReference type="CDD" id="cd00130">
    <property type="entry name" value="PAS"/>
    <property type="match status" value="1"/>
</dbReference>
<proteinExistence type="predicted"/>
<dbReference type="SUPFAM" id="SSF54631">
    <property type="entry name" value="CBS-domain pair"/>
    <property type="match status" value="1"/>
</dbReference>
<dbReference type="Gene3D" id="3.20.20.450">
    <property type="entry name" value="EAL domain"/>
    <property type="match status" value="1"/>
</dbReference>
<evidence type="ECO:0000259" key="2">
    <source>
        <dbReference type="PROSITE" id="PS50883"/>
    </source>
</evidence>
<dbReference type="InterPro" id="IPR050706">
    <property type="entry name" value="Cyclic-di-GMP_PDE-like"/>
</dbReference>
<dbReference type="SUPFAM" id="SSF141868">
    <property type="entry name" value="EAL domain-like"/>
    <property type="match status" value="1"/>
</dbReference>
<dbReference type="SUPFAM" id="SSF55785">
    <property type="entry name" value="PYP-like sensor domain (PAS domain)"/>
    <property type="match status" value="1"/>
</dbReference>
<dbReference type="SMART" id="SM00052">
    <property type="entry name" value="EAL"/>
    <property type="match status" value="1"/>
</dbReference>
<accession>A0A5Q4YXJ5</accession>
<dbReference type="AlphaFoldDB" id="A0A5Q4YXJ5"/>
<sequence length="813" mass="92871">MTSTLNLTKENFTNSCIEKEVSFTWHPSTNTFHIDNNVLEEVLNIKTEINSLEQFLNLFSQEDQPQFNSMLNLLKEGHDTPPIKACMTTGNNMTLGLVSAKKISHDLIAGMVMPLCLSLTKEDMSLFFHQLFENDHHGMIITNDKTQILACNTYFEKISGYTIDELLGKKTSIFNADKHGSIFFKEMWQKVNQLGFWNGVILSKTKSGIAKPQELLLQRITSIKNNTYYLGYTLDLSDKLYRVAGVEHGGIELLTQLPNEQDFSVKVQHLAESLQDSQGLLVISFVPKFNKNNEYESKKQIASALAYYEDNFIAGFLKKTVFSSAIVYHRSKNKPHSLSIYEAIRTRFNTIKERVNTDVYKKITECTIGVSVFSLDASNPQKLISHSLQAMYEHHSSNNSNICFFNRTLHNKVKRRDNLENIVKESILNKSMEVYFQPIISTESWKVCKLEALCRFTDNDGHQLDTEEMVRVAEDLQLVTELDLAIADKSISSREELIKIFGQDIELTINISLNSNKTIKHILHNLISLFKKHRKHLPYITIELTESAYFDGEKKDNNLLFELRKEGIKIAIDDFGTGYSSFSYLKNGNFDLLKIDRDFITNLAIGSHDYHIVKMITALAHTLNVKVVAEGVENFEELSILQDLQIDFIQGFYFEKPQPISRLSSNLNIKDKIARLVKPKREDVDLFILPPQLSPTHTLDDIKNLFDDNTISTLPVIVENKCVGVITRERFSLHITPSLGTDRETMQDYRSLTKVANSMMDATLTLVSDSININEIHEKIRQNCQFPWVGINSDGDYSGIIDSRSIINYLNNQ</sequence>
<dbReference type="Pfam" id="PF13426">
    <property type="entry name" value="PAS_9"/>
    <property type="match status" value="1"/>
</dbReference>
<feature type="domain" description="EAL" evidence="2">
    <location>
        <begin position="416"/>
        <end position="671"/>
    </location>
</feature>
<dbReference type="NCBIfam" id="TIGR00229">
    <property type="entry name" value="sensory_box"/>
    <property type="match status" value="1"/>
</dbReference>
<dbReference type="InterPro" id="IPR043128">
    <property type="entry name" value="Rev_trsase/Diguanyl_cyclase"/>
</dbReference>
<gene>
    <name evidence="3" type="primary">cph2_1</name>
    <name evidence="3" type="ORF">AW0309160_00797</name>
</gene>
<dbReference type="InterPro" id="IPR000644">
    <property type="entry name" value="CBS_dom"/>
</dbReference>
<dbReference type="Pfam" id="PF00571">
    <property type="entry name" value="CBS"/>
    <property type="match status" value="1"/>
</dbReference>
<dbReference type="InterPro" id="IPR035965">
    <property type="entry name" value="PAS-like_dom_sf"/>
</dbReference>
<evidence type="ECO:0000259" key="1">
    <source>
        <dbReference type="PROSITE" id="PS50112"/>
    </source>
</evidence>